<proteinExistence type="inferred from homology"/>
<dbReference type="FunFam" id="1.20.5.210:FF:000001">
    <property type="entry name" value="Cytochrome b-c1 complex subunit 8"/>
    <property type="match status" value="1"/>
</dbReference>
<sequence length="104" mass="11524">MRPTQALNGGVPNPKVGHWIGDWGSFGGAKQKGIVHYGLSANRQNAMAGAAHDAVFNTFRRTKAQIFYWLPAMVAGYYVMNWATERNEYLNSKAGRAEFADSEE</sequence>
<evidence type="ECO:0000256" key="2">
    <source>
        <dbReference type="ARBA" id="ARBA00007668"/>
    </source>
</evidence>
<gene>
    <name evidence="12" type="ORF">HRG_09381</name>
</gene>
<feature type="transmembrane region" description="Helical" evidence="11">
    <location>
        <begin position="66"/>
        <end position="83"/>
    </location>
</feature>
<keyword evidence="13" id="KW-1185">Reference proteome</keyword>
<keyword evidence="8 11" id="KW-1133">Transmembrane helix</keyword>
<protein>
    <recommendedName>
        <fullName evidence="11">Cytochrome b-c1 complex subunit 8</fullName>
    </recommendedName>
    <alternativeName>
        <fullName evidence="11">Complex III subunit 8</fullName>
    </alternativeName>
</protein>
<evidence type="ECO:0000313" key="12">
    <source>
        <dbReference type="EMBL" id="KAH0959599.1"/>
    </source>
</evidence>
<evidence type="ECO:0000256" key="10">
    <source>
        <dbReference type="ARBA" id="ARBA00023136"/>
    </source>
</evidence>
<keyword evidence="10 11" id="KW-0472">Membrane</keyword>
<accession>A0A9P8SF13</accession>
<dbReference type="RefSeq" id="XP_044717112.1">
    <property type="nucleotide sequence ID" value="XM_044867852.1"/>
</dbReference>
<keyword evidence="4 11" id="KW-0679">Respiratory chain</keyword>
<comment type="caution">
    <text evidence="12">The sequence shown here is derived from an EMBL/GenBank/DDBJ whole genome shotgun (WGS) entry which is preliminary data.</text>
</comment>
<evidence type="ECO:0000256" key="6">
    <source>
        <dbReference type="ARBA" id="ARBA00022792"/>
    </source>
</evidence>
<evidence type="ECO:0000256" key="3">
    <source>
        <dbReference type="ARBA" id="ARBA00022448"/>
    </source>
</evidence>
<evidence type="ECO:0000256" key="9">
    <source>
        <dbReference type="ARBA" id="ARBA00023128"/>
    </source>
</evidence>
<dbReference type="GO" id="GO:0045275">
    <property type="term" value="C:respiratory chain complex III"/>
    <property type="evidence" value="ECO:0007669"/>
    <property type="project" value="UniProtKB-UniRule"/>
</dbReference>
<evidence type="ECO:0000256" key="5">
    <source>
        <dbReference type="ARBA" id="ARBA00022692"/>
    </source>
</evidence>
<comment type="function">
    <text evidence="11">Component of the ubiquinol-cytochrome c oxidoreductase, a multisubunit transmembrane complex that is part of the mitochondrial electron transport chain which drives oxidative phosphorylation. The complex plays an important role in the uptake of multiple carbon sources present in different host niches.</text>
</comment>
<comment type="similarity">
    <text evidence="2 11">Belongs to the UQCRQ/QCR8 family.</text>
</comment>
<dbReference type="OrthoDB" id="6683853at2759"/>
<keyword evidence="9 11" id="KW-0496">Mitochondrion</keyword>
<dbReference type="GO" id="GO:0005743">
    <property type="term" value="C:mitochondrial inner membrane"/>
    <property type="evidence" value="ECO:0007669"/>
    <property type="project" value="UniProtKB-SubCell"/>
</dbReference>
<evidence type="ECO:0000256" key="7">
    <source>
        <dbReference type="ARBA" id="ARBA00022982"/>
    </source>
</evidence>
<evidence type="ECO:0000256" key="8">
    <source>
        <dbReference type="ARBA" id="ARBA00022989"/>
    </source>
</evidence>
<comment type="subcellular location">
    <subcellularLocation>
        <location evidence="1 11">Mitochondrion inner membrane</location>
        <topology evidence="1 11">Single-pass membrane protein</topology>
    </subcellularLocation>
</comment>
<dbReference type="Proteomes" id="UP000824596">
    <property type="component" value="Unassembled WGS sequence"/>
</dbReference>
<dbReference type="GO" id="GO:0006122">
    <property type="term" value="P:mitochondrial electron transport, ubiquinol to cytochrome c"/>
    <property type="evidence" value="ECO:0007669"/>
    <property type="project" value="UniProtKB-UniRule"/>
</dbReference>
<keyword evidence="6 11" id="KW-0999">Mitochondrion inner membrane</keyword>
<keyword evidence="3 11" id="KW-0813">Transport</keyword>
<comment type="subunit">
    <text evidence="11">Component of the ubiquinol-cytochrome c oxidoreductase (cytochrome b-c1 complex, complex III, CIII), a multisubunit enzyme composed of 3 respiratory subunits cytochrome b, cytochrome c1 and Rieske protein, 2 core protein subunits, and additional low-molecular weight protein subunits. The complex exists as an obligatory dimer and forms supercomplexes (SCs) in the inner mitochondrial membrane with cytochrome c oxidase (complex IV, CIV).</text>
</comment>
<name>A0A9P8SF13_9HYPO</name>
<dbReference type="PANTHER" id="PTHR12119">
    <property type="entry name" value="UBIQUINOL-CYTOCHROME C REDUCTASE COMPLEX UBIQUINONE-BINDING PROTEIN QP-C"/>
    <property type="match status" value="1"/>
</dbReference>
<keyword evidence="5 11" id="KW-0812">Transmembrane</keyword>
<dbReference type="GeneID" id="68358510"/>
<dbReference type="AlphaFoldDB" id="A0A9P8SF13"/>
<dbReference type="InterPro" id="IPR004205">
    <property type="entry name" value="Cyt_bc1_su8"/>
</dbReference>
<evidence type="ECO:0000256" key="4">
    <source>
        <dbReference type="ARBA" id="ARBA00022660"/>
    </source>
</evidence>
<dbReference type="PANTHER" id="PTHR12119:SF2">
    <property type="entry name" value="CYTOCHROME B-C1 COMPLEX SUBUNIT 8"/>
    <property type="match status" value="1"/>
</dbReference>
<evidence type="ECO:0000256" key="1">
    <source>
        <dbReference type="ARBA" id="ARBA00004434"/>
    </source>
</evidence>
<dbReference type="EMBL" id="JAIZPD010000012">
    <property type="protein sequence ID" value="KAH0959599.1"/>
    <property type="molecule type" value="Genomic_DNA"/>
</dbReference>
<reference evidence="12" key="1">
    <citation type="submission" date="2021-09" db="EMBL/GenBank/DDBJ databases">
        <title>A high-quality genome of the endoparasitic fungus Hirsutella rhossiliensis with a comparison of Hirsutella genomes reveals transposable elements contributing to genome size variation.</title>
        <authorList>
            <person name="Lin R."/>
            <person name="Jiao Y."/>
            <person name="Sun X."/>
            <person name="Ling J."/>
            <person name="Xie B."/>
            <person name="Cheng X."/>
        </authorList>
    </citation>
    <scope>NUCLEOTIDE SEQUENCE</scope>
    <source>
        <strain evidence="12">HR02</strain>
    </source>
</reference>
<keyword evidence="7 11" id="KW-0249">Electron transport</keyword>
<dbReference type="InterPro" id="IPR036642">
    <property type="entry name" value="Cyt_bc1_su8_sf"/>
</dbReference>
<evidence type="ECO:0000313" key="13">
    <source>
        <dbReference type="Proteomes" id="UP000824596"/>
    </source>
</evidence>
<evidence type="ECO:0000256" key="11">
    <source>
        <dbReference type="RuleBase" id="RU368118"/>
    </source>
</evidence>
<dbReference type="SUPFAM" id="SSF81508">
    <property type="entry name" value="Ubiquinone-binding protein QP-C of cytochrome bc1 complex (Ubiquinol-cytochrome c reductase)"/>
    <property type="match status" value="1"/>
</dbReference>
<dbReference type="Pfam" id="PF02939">
    <property type="entry name" value="UcrQ"/>
    <property type="match status" value="1"/>
</dbReference>
<organism evidence="12 13">
    <name type="scientific">Hirsutella rhossiliensis</name>
    <dbReference type="NCBI Taxonomy" id="111463"/>
    <lineage>
        <taxon>Eukaryota</taxon>
        <taxon>Fungi</taxon>
        <taxon>Dikarya</taxon>
        <taxon>Ascomycota</taxon>
        <taxon>Pezizomycotina</taxon>
        <taxon>Sordariomycetes</taxon>
        <taxon>Hypocreomycetidae</taxon>
        <taxon>Hypocreales</taxon>
        <taxon>Ophiocordycipitaceae</taxon>
        <taxon>Hirsutella</taxon>
    </lineage>
</organism>
<dbReference type="Gene3D" id="1.20.5.210">
    <property type="entry name" value="Cytochrome b-c1 complex subunit 8"/>
    <property type="match status" value="1"/>
</dbReference>